<dbReference type="PROSITE" id="PS00041">
    <property type="entry name" value="HTH_ARAC_FAMILY_1"/>
    <property type="match status" value="1"/>
</dbReference>
<keyword evidence="1" id="KW-0805">Transcription regulation</keyword>
<dbReference type="PANTHER" id="PTHR46796:SF6">
    <property type="entry name" value="ARAC SUBFAMILY"/>
    <property type="match status" value="1"/>
</dbReference>
<evidence type="ECO:0000313" key="5">
    <source>
        <dbReference type="EMBL" id="OLF15695.1"/>
    </source>
</evidence>
<sequence>MLSPVLAPSSATAAEPTSSADDEVAAGYLVVRASGANAARIAMEAAREPAPPRPRAEPDQLQLVMRASLPRYLPAGGVGLTFPECTLRAVPAERQGTVLLTVATTKLSISFAELRPLLFRPVPVDRPLQTLFAAAVAHVLVVSESLDPHGIRPYLTGLAELVLRSALRTELNRADAIATRRRDAVVFIKENLADPTLSADRIAEALFISRRRLYQLFDDGDGVSGRIRQLRIERAKELLGDPAHAVRGIGEISRQCGFANAAHFSRTFRKVVGRTPREFRDQARRGQ</sequence>
<proteinExistence type="predicted"/>
<comment type="caution">
    <text evidence="5">The sequence shown here is derived from an EMBL/GenBank/DDBJ whole genome shotgun (WGS) entry which is preliminary data.</text>
</comment>
<dbReference type="GO" id="GO:0003700">
    <property type="term" value="F:DNA-binding transcription factor activity"/>
    <property type="evidence" value="ECO:0007669"/>
    <property type="project" value="InterPro"/>
</dbReference>
<dbReference type="SUPFAM" id="SSF46689">
    <property type="entry name" value="Homeodomain-like"/>
    <property type="match status" value="1"/>
</dbReference>
<dbReference type="STRING" id="1912961.BU204_19935"/>
<keyword evidence="2" id="KW-0238">DNA-binding</keyword>
<dbReference type="PRINTS" id="PR00032">
    <property type="entry name" value="HTHARAC"/>
</dbReference>
<dbReference type="Pfam" id="PF12833">
    <property type="entry name" value="HTH_18"/>
    <property type="match status" value="1"/>
</dbReference>
<evidence type="ECO:0000259" key="4">
    <source>
        <dbReference type="PROSITE" id="PS01124"/>
    </source>
</evidence>
<dbReference type="EMBL" id="MSIE01000037">
    <property type="protein sequence ID" value="OLF15695.1"/>
    <property type="molecule type" value="Genomic_DNA"/>
</dbReference>
<dbReference type="AlphaFoldDB" id="A0A1Q8CMY5"/>
<reference evidence="5 6" key="1">
    <citation type="submission" date="2016-12" db="EMBL/GenBank/DDBJ databases">
        <title>The draft genome sequence of Actinophytocola sp. 11-183.</title>
        <authorList>
            <person name="Wang W."/>
            <person name="Yuan L."/>
        </authorList>
    </citation>
    <scope>NUCLEOTIDE SEQUENCE [LARGE SCALE GENOMIC DNA]</scope>
    <source>
        <strain evidence="5 6">11-183</strain>
    </source>
</reference>
<dbReference type="InterPro" id="IPR018060">
    <property type="entry name" value="HTH_AraC"/>
</dbReference>
<protein>
    <submittedName>
        <fullName evidence="5">AraC family transcriptional regulator</fullName>
    </submittedName>
</protein>
<name>A0A1Q8CMY5_9PSEU</name>
<dbReference type="Gene3D" id="1.10.10.60">
    <property type="entry name" value="Homeodomain-like"/>
    <property type="match status" value="1"/>
</dbReference>
<organism evidence="5 6">
    <name type="scientific">Actinophytocola xanthii</name>
    <dbReference type="NCBI Taxonomy" id="1912961"/>
    <lineage>
        <taxon>Bacteria</taxon>
        <taxon>Bacillati</taxon>
        <taxon>Actinomycetota</taxon>
        <taxon>Actinomycetes</taxon>
        <taxon>Pseudonocardiales</taxon>
        <taxon>Pseudonocardiaceae</taxon>
    </lineage>
</organism>
<dbReference type="PROSITE" id="PS01124">
    <property type="entry name" value="HTH_ARAC_FAMILY_2"/>
    <property type="match status" value="1"/>
</dbReference>
<dbReference type="PANTHER" id="PTHR46796">
    <property type="entry name" value="HTH-TYPE TRANSCRIPTIONAL ACTIVATOR RHAS-RELATED"/>
    <property type="match status" value="1"/>
</dbReference>
<dbReference type="InterPro" id="IPR009057">
    <property type="entry name" value="Homeodomain-like_sf"/>
</dbReference>
<evidence type="ECO:0000256" key="3">
    <source>
        <dbReference type="ARBA" id="ARBA00023163"/>
    </source>
</evidence>
<dbReference type="Proteomes" id="UP000185596">
    <property type="component" value="Unassembled WGS sequence"/>
</dbReference>
<keyword evidence="3" id="KW-0804">Transcription</keyword>
<evidence type="ECO:0000256" key="1">
    <source>
        <dbReference type="ARBA" id="ARBA00023015"/>
    </source>
</evidence>
<keyword evidence="6" id="KW-1185">Reference proteome</keyword>
<gene>
    <name evidence="5" type="ORF">BU204_19935</name>
</gene>
<dbReference type="GO" id="GO:0043565">
    <property type="term" value="F:sequence-specific DNA binding"/>
    <property type="evidence" value="ECO:0007669"/>
    <property type="project" value="InterPro"/>
</dbReference>
<evidence type="ECO:0000313" key="6">
    <source>
        <dbReference type="Proteomes" id="UP000185596"/>
    </source>
</evidence>
<dbReference type="SMART" id="SM00342">
    <property type="entry name" value="HTH_ARAC"/>
    <property type="match status" value="1"/>
</dbReference>
<dbReference type="InterPro" id="IPR018062">
    <property type="entry name" value="HTH_AraC-typ_CS"/>
</dbReference>
<evidence type="ECO:0000256" key="2">
    <source>
        <dbReference type="ARBA" id="ARBA00023125"/>
    </source>
</evidence>
<dbReference type="InterPro" id="IPR050204">
    <property type="entry name" value="AraC_XylS_family_regulators"/>
</dbReference>
<feature type="domain" description="HTH araC/xylS-type" evidence="4">
    <location>
        <begin position="182"/>
        <end position="282"/>
    </location>
</feature>
<accession>A0A1Q8CMY5</accession>
<dbReference type="InterPro" id="IPR020449">
    <property type="entry name" value="Tscrpt_reg_AraC-type_HTH"/>
</dbReference>
<dbReference type="OrthoDB" id="9799345at2"/>